<dbReference type="AlphaFoldDB" id="A0A2S7VGF3"/>
<proteinExistence type="predicted"/>
<gene>
    <name evidence="2" type="ORF">BTO10_17725</name>
</gene>
<protein>
    <recommendedName>
        <fullName evidence="4">Prepilin-type N-terminal cleavage/methylation domain-containing protein</fullName>
    </recommendedName>
</protein>
<dbReference type="InterPro" id="IPR012902">
    <property type="entry name" value="N_methyl_site"/>
</dbReference>
<comment type="caution">
    <text evidence="2">The sequence shown here is derived from an EMBL/GenBank/DDBJ whole genome shotgun (WGS) entry which is preliminary data.</text>
</comment>
<keyword evidence="1" id="KW-0472">Membrane</keyword>
<evidence type="ECO:0008006" key="4">
    <source>
        <dbReference type="Google" id="ProtNLM"/>
    </source>
</evidence>
<dbReference type="SUPFAM" id="SSF54523">
    <property type="entry name" value="Pili subunits"/>
    <property type="match status" value="1"/>
</dbReference>
<dbReference type="InterPro" id="IPR045584">
    <property type="entry name" value="Pilin-like"/>
</dbReference>
<name>A0A2S7VGF3_9VIBR</name>
<dbReference type="NCBIfam" id="TIGR02532">
    <property type="entry name" value="IV_pilin_GFxxxE"/>
    <property type="match status" value="1"/>
</dbReference>
<dbReference type="EMBL" id="MSCI01000002">
    <property type="protein sequence ID" value="PQJ61159.1"/>
    <property type="molecule type" value="Genomic_DNA"/>
</dbReference>
<dbReference type="Gene3D" id="3.30.700.10">
    <property type="entry name" value="Glycoprotein, Type 4 Pilin"/>
    <property type="match status" value="1"/>
</dbReference>
<feature type="transmembrane region" description="Helical" evidence="1">
    <location>
        <begin position="12"/>
        <end position="34"/>
    </location>
</feature>
<sequence length="209" mass="23348">MNDSYRKRPHIKAFTLIELLVVIVIITVLSVVALPRFLNLQSDSRIAIFNGAQSQFQSAITFAHSKWLVNGSGNSEMNDLPGFGEDANGNPQLDMNDEGYPLGVDKNSPMGAPYNIGKGHQGCVAIWDAIMNTDLTVTTDRDNFDGFDFVSRRQNLTFLTKEGGSETAQALCYYIYTAEGHHRNPDRAEYVFWYNSRTGEITNSRPDDI</sequence>
<evidence type="ECO:0000256" key="1">
    <source>
        <dbReference type="SAM" id="Phobius"/>
    </source>
</evidence>
<keyword evidence="1" id="KW-1133">Transmembrane helix</keyword>
<keyword evidence="1" id="KW-0812">Transmembrane</keyword>
<keyword evidence="3" id="KW-1185">Reference proteome</keyword>
<dbReference type="RefSeq" id="WP_105025383.1">
    <property type="nucleotide sequence ID" value="NZ_MSCI01000002.1"/>
</dbReference>
<evidence type="ECO:0000313" key="2">
    <source>
        <dbReference type="EMBL" id="PQJ61159.1"/>
    </source>
</evidence>
<evidence type="ECO:0000313" key="3">
    <source>
        <dbReference type="Proteomes" id="UP000238707"/>
    </source>
</evidence>
<dbReference type="Proteomes" id="UP000238707">
    <property type="component" value="Unassembled WGS sequence"/>
</dbReference>
<accession>A0A2S7VGF3</accession>
<dbReference type="Pfam" id="PF07963">
    <property type="entry name" value="N_methyl"/>
    <property type="match status" value="1"/>
</dbReference>
<organism evidence="2 3">
    <name type="scientific">Vibrio chagasii</name>
    <dbReference type="NCBI Taxonomy" id="170679"/>
    <lineage>
        <taxon>Bacteria</taxon>
        <taxon>Pseudomonadati</taxon>
        <taxon>Pseudomonadota</taxon>
        <taxon>Gammaproteobacteria</taxon>
        <taxon>Vibrionales</taxon>
        <taxon>Vibrionaceae</taxon>
        <taxon>Vibrio</taxon>
    </lineage>
</organism>
<reference evidence="2 3" key="1">
    <citation type="submission" date="2016-12" db="EMBL/GenBank/DDBJ databases">
        <title>Diversity of luminous bacteria.</title>
        <authorList>
            <person name="Yoshizawa S."/>
            <person name="Kogure K."/>
        </authorList>
    </citation>
    <scope>NUCLEOTIDE SEQUENCE [LARGE SCALE GENOMIC DNA]</scope>
    <source>
        <strain evidence="2 3">LC2-408</strain>
    </source>
</reference>